<reference evidence="2" key="1">
    <citation type="journal article" date="2023" name="Science">
        <title>Genome structures resolve the early diversification of teleost fishes.</title>
        <authorList>
            <person name="Parey E."/>
            <person name="Louis A."/>
            <person name="Montfort J."/>
            <person name="Bouchez O."/>
            <person name="Roques C."/>
            <person name="Iampietro C."/>
            <person name="Lluch J."/>
            <person name="Castinel A."/>
            <person name="Donnadieu C."/>
            <person name="Desvignes T."/>
            <person name="Floi Bucao C."/>
            <person name="Jouanno E."/>
            <person name="Wen M."/>
            <person name="Mejri S."/>
            <person name="Dirks R."/>
            <person name="Jansen H."/>
            <person name="Henkel C."/>
            <person name="Chen W.J."/>
            <person name="Zahm M."/>
            <person name="Cabau C."/>
            <person name="Klopp C."/>
            <person name="Thompson A.W."/>
            <person name="Robinson-Rechavi M."/>
            <person name="Braasch I."/>
            <person name="Lecointre G."/>
            <person name="Bobe J."/>
            <person name="Postlethwait J.H."/>
            <person name="Berthelot C."/>
            <person name="Roest Crollius H."/>
            <person name="Guiguen Y."/>
        </authorList>
    </citation>
    <scope>NUCLEOTIDE SEQUENCE</scope>
    <source>
        <strain evidence="2">NC1722</strain>
    </source>
</reference>
<keyword evidence="3" id="KW-1185">Reference proteome</keyword>
<evidence type="ECO:0000256" key="1">
    <source>
        <dbReference type="SAM" id="MobiDB-lite"/>
    </source>
</evidence>
<feature type="region of interest" description="Disordered" evidence="1">
    <location>
        <begin position="1"/>
        <end position="29"/>
    </location>
</feature>
<evidence type="ECO:0000313" key="2">
    <source>
        <dbReference type="EMBL" id="KAJ8406738.1"/>
    </source>
</evidence>
<gene>
    <name evidence="2" type="ORF">AAFF_G00296540</name>
</gene>
<dbReference type="Proteomes" id="UP001221898">
    <property type="component" value="Unassembled WGS sequence"/>
</dbReference>
<proteinExistence type="predicted"/>
<accession>A0AAD7WRV6</accession>
<comment type="caution">
    <text evidence="2">The sequence shown here is derived from an EMBL/GenBank/DDBJ whole genome shotgun (WGS) entry which is preliminary data.</text>
</comment>
<name>A0AAD7WRV6_9TELE</name>
<organism evidence="2 3">
    <name type="scientific">Aldrovandia affinis</name>
    <dbReference type="NCBI Taxonomy" id="143900"/>
    <lineage>
        <taxon>Eukaryota</taxon>
        <taxon>Metazoa</taxon>
        <taxon>Chordata</taxon>
        <taxon>Craniata</taxon>
        <taxon>Vertebrata</taxon>
        <taxon>Euteleostomi</taxon>
        <taxon>Actinopterygii</taxon>
        <taxon>Neopterygii</taxon>
        <taxon>Teleostei</taxon>
        <taxon>Notacanthiformes</taxon>
        <taxon>Halosauridae</taxon>
        <taxon>Aldrovandia</taxon>
    </lineage>
</organism>
<sequence>MQICEEEADLQQVQEAAEQASQGGQGGRGEELLCALEEPLAAMEPISEFWKKVRAQRELNSRPLGGG</sequence>
<dbReference type="AlphaFoldDB" id="A0AAD7WRV6"/>
<evidence type="ECO:0000313" key="3">
    <source>
        <dbReference type="Proteomes" id="UP001221898"/>
    </source>
</evidence>
<dbReference type="EMBL" id="JAINUG010000042">
    <property type="protein sequence ID" value="KAJ8406738.1"/>
    <property type="molecule type" value="Genomic_DNA"/>
</dbReference>
<protein>
    <submittedName>
        <fullName evidence="2">Uncharacterized protein</fullName>
    </submittedName>
</protein>
<feature type="compositionally biased region" description="Low complexity" evidence="1">
    <location>
        <begin position="10"/>
        <end position="22"/>
    </location>
</feature>